<sequence>MNGKSVTVCVLCLLCAAHTRCNVNNDIHMKQNVSGKLSPNDLDKLLKISLSSSDGEHFSDEQLIDRIFERFGKGDSLSKEGFSNVMQRIKLIYYMSNKTVPDRKFVIGGENQTEFFDSNENVKNYGTDMTDHHHHSHINNDGSKDMAAVWLYATASIIVISLCGLAGVAVIPVMQQVFYQHLLQFLVALAVGTLCGDALLHLLPHAMLSTHSHSHSTVIPAVDNHDINMWRGFVAMVGIVFFYITEKFLAMVASLRKRKQRKPENGAMVPRVRVMRDSEASSKPAVGEKLCKHKYSSYPYCYGEITNNTDNLQKNGSTDGIDTNLLPKPREENGAANNYDVHLSQKTPTENAEPDEPHTTKEADCKEPSNTELVAADDGFTIIIREHETVHHGHSHKHGHVHTAPKSLSSVAWMVVMGDGLHNFADGVSIGAAFTANIAGGFSTALAVFMHELPHELGDFAVLLKAGMSAKEAVFYNLLSSILCFVGMCLGVWLGNNEETTQWVFSAAAGMFLYIALVDMIPELTSSHTKELGSLCQCLLQFAGLSCGVFIMLLIALYERDLKTVFNDDF</sequence>
<feature type="signal peptide" evidence="8">
    <location>
        <begin position="1"/>
        <end position="21"/>
    </location>
</feature>
<evidence type="ECO:0000256" key="6">
    <source>
        <dbReference type="SAM" id="MobiDB-lite"/>
    </source>
</evidence>
<feature type="compositionally biased region" description="Polar residues" evidence="6">
    <location>
        <begin position="311"/>
        <end position="321"/>
    </location>
</feature>
<dbReference type="OrthoDB" id="200954at2759"/>
<dbReference type="InParanoid" id="A0A482XL05"/>
<keyword evidence="8" id="KW-0732">Signal</keyword>
<evidence type="ECO:0000256" key="2">
    <source>
        <dbReference type="ARBA" id="ARBA00006939"/>
    </source>
</evidence>
<keyword evidence="10" id="KW-1185">Reference proteome</keyword>
<dbReference type="FunCoup" id="A0A482XL05">
    <property type="interactions" value="773"/>
</dbReference>
<accession>A0A482XL05</accession>
<feature type="compositionally biased region" description="Basic and acidic residues" evidence="6">
    <location>
        <begin position="355"/>
        <end position="367"/>
    </location>
</feature>
<keyword evidence="4 7" id="KW-1133">Transmembrane helix</keyword>
<dbReference type="GO" id="GO:0030003">
    <property type="term" value="P:intracellular monoatomic cation homeostasis"/>
    <property type="evidence" value="ECO:0007669"/>
    <property type="project" value="TreeGrafter"/>
</dbReference>
<reference evidence="9 10" key="1">
    <citation type="journal article" date="2017" name="Gigascience">
        <title>Genome sequence of the small brown planthopper, Laodelphax striatellus.</title>
        <authorList>
            <person name="Zhu J."/>
            <person name="Jiang F."/>
            <person name="Wang X."/>
            <person name="Yang P."/>
            <person name="Bao Y."/>
            <person name="Zhao W."/>
            <person name="Wang W."/>
            <person name="Lu H."/>
            <person name="Wang Q."/>
            <person name="Cui N."/>
            <person name="Li J."/>
            <person name="Chen X."/>
            <person name="Luo L."/>
            <person name="Yu J."/>
            <person name="Kang L."/>
            <person name="Cui F."/>
        </authorList>
    </citation>
    <scope>NUCLEOTIDE SEQUENCE [LARGE SCALE GENOMIC DNA]</scope>
    <source>
        <strain evidence="9">Lst14</strain>
    </source>
</reference>
<gene>
    <name evidence="9" type="ORF">LSTR_LSTR012989</name>
</gene>
<dbReference type="GO" id="GO:0005385">
    <property type="term" value="F:zinc ion transmembrane transporter activity"/>
    <property type="evidence" value="ECO:0007669"/>
    <property type="project" value="TreeGrafter"/>
</dbReference>
<feature type="region of interest" description="Disordered" evidence="6">
    <location>
        <begin position="311"/>
        <end position="367"/>
    </location>
</feature>
<evidence type="ECO:0000256" key="7">
    <source>
        <dbReference type="SAM" id="Phobius"/>
    </source>
</evidence>
<feature type="transmembrane region" description="Helical" evidence="7">
    <location>
        <begin position="149"/>
        <end position="171"/>
    </location>
</feature>
<dbReference type="GO" id="GO:0140410">
    <property type="term" value="F:monoatomic cation:bicarbonate symporter activity"/>
    <property type="evidence" value="ECO:0007669"/>
    <property type="project" value="TreeGrafter"/>
</dbReference>
<evidence type="ECO:0000313" key="9">
    <source>
        <dbReference type="EMBL" id="RZF46129.1"/>
    </source>
</evidence>
<organism evidence="9 10">
    <name type="scientific">Laodelphax striatellus</name>
    <name type="common">Small brown planthopper</name>
    <name type="synonym">Delphax striatella</name>
    <dbReference type="NCBI Taxonomy" id="195883"/>
    <lineage>
        <taxon>Eukaryota</taxon>
        <taxon>Metazoa</taxon>
        <taxon>Ecdysozoa</taxon>
        <taxon>Arthropoda</taxon>
        <taxon>Hexapoda</taxon>
        <taxon>Insecta</taxon>
        <taxon>Pterygota</taxon>
        <taxon>Neoptera</taxon>
        <taxon>Paraneoptera</taxon>
        <taxon>Hemiptera</taxon>
        <taxon>Auchenorrhyncha</taxon>
        <taxon>Fulgoroidea</taxon>
        <taxon>Delphacidae</taxon>
        <taxon>Criomorphinae</taxon>
        <taxon>Laodelphax</taxon>
    </lineage>
</organism>
<dbReference type="AlphaFoldDB" id="A0A482XL05"/>
<dbReference type="GO" id="GO:0071578">
    <property type="term" value="P:zinc ion import across plasma membrane"/>
    <property type="evidence" value="ECO:0007669"/>
    <property type="project" value="TreeGrafter"/>
</dbReference>
<dbReference type="PANTHER" id="PTHR12191:SF37">
    <property type="entry name" value="ZINC TRANSPORTER FOI"/>
    <property type="match status" value="1"/>
</dbReference>
<evidence type="ECO:0000256" key="3">
    <source>
        <dbReference type="ARBA" id="ARBA00022692"/>
    </source>
</evidence>
<comment type="subcellular location">
    <subcellularLocation>
        <location evidence="1">Membrane</location>
        <topology evidence="1">Multi-pass membrane protein</topology>
    </subcellularLocation>
</comment>
<comment type="similarity">
    <text evidence="2">Belongs to the ZIP transporter (TC 2.A.5) family.</text>
</comment>
<evidence type="ECO:0000256" key="1">
    <source>
        <dbReference type="ARBA" id="ARBA00004141"/>
    </source>
</evidence>
<dbReference type="STRING" id="195883.A0A482XL05"/>
<feature type="transmembrane region" description="Helical" evidence="7">
    <location>
        <begin position="474"/>
        <end position="494"/>
    </location>
</feature>
<evidence type="ECO:0008006" key="11">
    <source>
        <dbReference type="Google" id="ProtNLM"/>
    </source>
</evidence>
<name>A0A482XL05_LAOST</name>
<dbReference type="Proteomes" id="UP000291343">
    <property type="component" value="Unassembled WGS sequence"/>
</dbReference>
<evidence type="ECO:0000256" key="4">
    <source>
        <dbReference type="ARBA" id="ARBA00022989"/>
    </source>
</evidence>
<feature type="transmembrane region" description="Helical" evidence="7">
    <location>
        <begin position="233"/>
        <end position="255"/>
    </location>
</feature>
<evidence type="ECO:0000313" key="10">
    <source>
        <dbReference type="Proteomes" id="UP000291343"/>
    </source>
</evidence>
<comment type="caution">
    <text evidence="9">The sequence shown here is derived from an EMBL/GenBank/DDBJ whole genome shotgun (WGS) entry which is preliminary data.</text>
</comment>
<dbReference type="InterPro" id="IPR050799">
    <property type="entry name" value="ZIP_Transporter"/>
</dbReference>
<dbReference type="GO" id="GO:0005886">
    <property type="term" value="C:plasma membrane"/>
    <property type="evidence" value="ECO:0007669"/>
    <property type="project" value="TreeGrafter"/>
</dbReference>
<dbReference type="InterPro" id="IPR003689">
    <property type="entry name" value="ZIP"/>
</dbReference>
<dbReference type="EMBL" id="QKKF02007161">
    <property type="protein sequence ID" value="RZF46129.1"/>
    <property type="molecule type" value="Genomic_DNA"/>
</dbReference>
<feature type="transmembrane region" description="Helical" evidence="7">
    <location>
        <begin position="500"/>
        <end position="517"/>
    </location>
</feature>
<proteinExistence type="inferred from homology"/>
<keyword evidence="5 7" id="KW-0472">Membrane</keyword>
<evidence type="ECO:0000256" key="5">
    <source>
        <dbReference type="ARBA" id="ARBA00023136"/>
    </source>
</evidence>
<keyword evidence="3 7" id="KW-0812">Transmembrane</keyword>
<dbReference type="PANTHER" id="PTHR12191">
    <property type="entry name" value="SOLUTE CARRIER FAMILY 39"/>
    <property type="match status" value="1"/>
</dbReference>
<feature type="transmembrane region" description="Helical" evidence="7">
    <location>
        <begin position="538"/>
        <end position="558"/>
    </location>
</feature>
<feature type="transmembrane region" description="Helical" evidence="7">
    <location>
        <begin position="183"/>
        <end position="203"/>
    </location>
</feature>
<dbReference type="Pfam" id="PF02535">
    <property type="entry name" value="Zip"/>
    <property type="match status" value="1"/>
</dbReference>
<protein>
    <recommendedName>
        <fullName evidence="11">Zinc transporter foi</fullName>
    </recommendedName>
</protein>
<evidence type="ECO:0000256" key="8">
    <source>
        <dbReference type="SAM" id="SignalP"/>
    </source>
</evidence>
<feature type="chain" id="PRO_5019721955" description="Zinc transporter foi" evidence="8">
    <location>
        <begin position="22"/>
        <end position="570"/>
    </location>
</feature>